<evidence type="ECO:0000256" key="10">
    <source>
        <dbReference type="ARBA" id="ARBA00032057"/>
    </source>
</evidence>
<evidence type="ECO:0000256" key="17">
    <source>
        <dbReference type="PIRSR" id="PIRSR006337-3"/>
    </source>
</evidence>
<evidence type="ECO:0000256" key="13">
    <source>
        <dbReference type="NCBIfam" id="TIGR02402"/>
    </source>
</evidence>
<comment type="catalytic activity">
    <reaction evidence="12 14">
        <text>hydrolysis of (1-&gt;4)-alpha-D-glucosidic linkage in 4-alpha-D-[(1-&gt;4)-alpha-D-glucanosyl]n trehalose to yield trehalose and (1-&gt;4)-alpha-D-glucan.</text>
        <dbReference type="EC" id="3.2.1.141"/>
    </reaction>
</comment>
<dbReference type="Proteomes" id="UP000280307">
    <property type="component" value="Unassembled WGS sequence"/>
</dbReference>
<dbReference type="CDD" id="cd11325">
    <property type="entry name" value="AmyAc_GTHase"/>
    <property type="match status" value="1"/>
</dbReference>
<evidence type="ECO:0000256" key="1">
    <source>
        <dbReference type="ARBA" id="ARBA00004496"/>
    </source>
</evidence>
<gene>
    <name evidence="19" type="primary">treZ</name>
    <name evidence="19" type="ORF">EI684_03705</name>
</gene>
<dbReference type="Gene3D" id="3.20.20.80">
    <property type="entry name" value="Glycosidases"/>
    <property type="match status" value="1"/>
</dbReference>
<dbReference type="InterPro" id="IPR013783">
    <property type="entry name" value="Ig-like_fold"/>
</dbReference>
<name>A0A426U7G9_9CHLR</name>
<dbReference type="SMART" id="SM00642">
    <property type="entry name" value="Aamy"/>
    <property type="match status" value="1"/>
</dbReference>
<dbReference type="Pfam" id="PF02922">
    <property type="entry name" value="CBM_48"/>
    <property type="match status" value="1"/>
</dbReference>
<protein>
    <recommendedName>
        <fullName evidence="5 13">Malto-oligosyltrehalose trehalohydrolase</fullName>
        <shortName evidence="14">MTHase</shortName>
        <ecNumber evidence="4 13">3.2.1.141</ecNumber>
    </recommendedName>
    <alternativeName>
        <fullName evidence="11 14">4-alpha-D-((1-&gt;4)-alpha-D-glucano)trehalose trehalohydrolase</fullName>
    </alternativeName>
    <alternativeName>
        <fullName evidence="10 14">Maltooligosyl trehalose trehalohydrolase</fullName>
    </alternativeName>
</protein>
<evidence type="ECO:0000256" key="6">
    <source>
        <dbReference type="ARBA" id="ARBA00022490"/>
    </source>
</evidence>
<dbReference type="InterPro" id="IPR004193">
    <property type="entry name" value="Glyco_hydro_13_N"/>
</dbReference>
<reference evidence="19 20" key="1">
    <citation type="submission" date="2018-12" db="EMBL/GenBank/DDBJ databases">
        <title>Genome Sequence of Candidatus Viridilinea halotolerans isolated from saline sulfide-rich spring.</title>
        <authorList>
            <person name="Grouzdev D.S."/>
            <person name="Burganskaya E.I."/>
            <person name="Krutkina M.S."/>
            <person name="Sukhacheva M.V."/>
            <person name="Gorlenko V.M."/>
        </authorList>
    </citation>
    <scope>NUCLEOTIDE SEQUENCE [LARGE SCALE GENOMIC DNA]</scope>
    <source>
        <strain evidence="19">Chok-6</strain>
    </source>
</reference>
<dbReference type="InterPro" id="IPR044901">
    <property type="entry name" value="Trehalose_TreZ_E-set_sf"/>
</dbReference>
<feature type="binding site" evidence="16">
    <location>
        <begin position="261"/>
        <end position="266"/>
    </location>
    <ligand>
        <name>substrate</name>
    </ligand>
</feature>
<evidence type="ECO:0000259" key="18">
    <source>
        <dbReference type="SMART" id="SM00642"/>
    </source>
</evidence>
<evidence type="ECO:0000256" key="5">
    <source>
        <dbReference type="ARBA" id="ARBA00015938"/>
    </source>
</evidence>
<keyword evidence="9 14" id="KW-0326">Glycosidase</keyword>
<dbReference type="GO" id="GO:0005737">
    <property type="term" value="C:cytoplasm"/>
    <property type="evidence" value="ECO:0007669"/>
    <property type="project" value="UniProtKB-SubCell"/>
</dbReference>
<feature type="site" description="Transition state stabilizer" evidence="17">
    <location>
        <position position="397"/>
    </location>
</feature>
<evidence type="ECO:0000256" key="3">
    <source>
        <dbReference type="ARBA" id="ARBA00008061"/>
    </source>
</evidence>
<dbReference type="InterPro" id="IPR014756">
    <property type="entry name" value="Ig_E-set"/>
</dbReference>
<feature type="active site" description="Nucleophile" evidence="15">
    <location>
        <position position="263"/>
    </location>
</feature>
<dbReference type="CDD" id="cd02853">
    <property type="entry name" value="E_set_MTHase_like_N"/>
    <property type="match status" value="1"/>
</dbReference>
<dbReference type="Gene3D" id="1.10.10.760">
    <property type="entry name" value="E-set domains of sugar-utilizing enzymes"/>
    <property type="match status" value="1"/>
</dbReference>
<feature type="binding site" evidence="16">
    <location>
        <begin position="327"/>
        <end position="331"/>
    </location>
    <ligand>
        <name>substrate</name>
    </ligand>
</feature>
<dbReference type="Pfam" id="PF00128">
    <property type="entry name" value="Alpha-amylase"/>
    <property type="match status" value="1"/>
</dbReference>
<dbReference type="PANTHER" id="PTHR43651:SF11">
    <property type="entry name" value="MALTO-OLIGOSYLTREHALOSE TREHALOHYDROLASE"/>
    <property type="match status" value="1"/>
</dbReference>
<evidence type="ECO:0000256" key="4">
    <source>
        <dbReference type="ARBA" id="ARBA00012268"/>
    </source>
</evidence>
<proteinExistence type="inferred from homology"/>
<dbReference type="AlphaFoldDB" id="A0A426U7G9"/>
<dbReference type="EMBL" id="RSAS01000146">
    <property type="protein sequence ID" value="RRR75995.1"/>
    <property type="molecule type" value="Genomic_DNA"/>
</dbReference>
<feature type="domain" description="Glycosyl hydrolase family 13 catalytic" evidence="18">
    <location>
        <begin position="91"/>
        <end position="516"/>
    </location>
</feature>
<dbReference type="GO" id="GO:0005992">
    <property type="term" value="P:trehalose biosynthetic process"/>
    <property type="evidence" value="ECO:0007669"/>
    <property type="project" value="UniProtKB-UniRule"/>
</dbReference>
<evidence type="ECO:0000256" key="11">
    <source>
        <dbReference type="ARBA" id="ARBA00033284"/>
    </source>
</evidence>
<dbReference type="SUPFAM" id="SSF81296">
    <property type="entry name" value="E set domains"/>
    <property type="match status" value="1"/>
</dbReference>
<evidence type="ECO:0000313" key="20">
    <source>
        <dbReference type="Proteomes" id="UP000280307"/>
    </source>
</evidence>
<evidence type="ECO:0000256" key="2">
    <source>
        <dbReference type="ARBA" id="ARBA00005199"/>
    </source>
</evidence>
<keyword evidence="6" id="KW-0963">Cytoplasm</keyword>
<comment type="similarity">
    <text evidence="3 14">Belongs to the glycosyl hydrolase 13 family.</text>
</comment>
<accession>A0A426U7G9</accession>
<dbReference type="Gene3D" id="2.60.40.10">
    <property type="entry name" value="Immunoglobulins"/>
    <property type="match status" value="1"/>
</dbReference>
<dbReference type="GO" id="GO:0033942">
    <property type="term" value="F:4-alpha-D-(1-&gt;4)-alpha-D-glucanotrehalose trehalohydrolase activity"/>
    <property type="evidence" value="ECO:0007669"/>
    <property type="project" value="UniProtKB-EC"/>
</dbReference>
<dbReference type="UniPathway" id="UPA00299"/>
<evidence type="ECO:0000256" key="8">
    <source>
        <dbReference type="ARBA" id="ARBA00023277"/>
    </source>
</evidence>
<dbReference type="InterPro" id="IPR006047">
    <property type="entry name" value="GH13_cat_dom"/>
</dbReference>
<feature type="active site" description="Proton donor" evidence="15">
    <location>
        <position position="299"/>
    </location>
</feature>
<comment type="subcellular location">
    <subcellularLocation>
        <location evidence="1 15">Cytoplasm</location>
    </subcellularLocation>
</comment>
<dbReference type="InterPro" id="IPR017853">
    <property type="entry name" value="GH"/>
</dbReference>
<dbReference type="SUPFAM" id="SSF51445">
    <property type="entry name" value="(Trans)glycosidases"/>
    <property type="match status" value="1"/>
</dbReference>
<organism evidence="19 20">
    <name type="scientific">Candidatus Viridilinea halotolerans</name>
    <dbReference type="NCBI Taxonomy" id="2491704"/>
    <lineage>
        <taxon>Bacteria</taxon>
        <taxon>Bacillati</taxon>
        <taxon>Chloroflexota</taxon>
        <taxon>Chloroflexia</taxon>
        <taxon>Chloroflexales</taxon>
        <taxon>Chloroflexineae</taxon>
        <taxon>Oscillochloridaceae</taxon>
        <taxon>Candidatus Viridilinea</taxon>
    </lineage>
</organism>
<evidence type="ECO:0000256" key="7">
    <source>
        <dbReference type="ARBA" id="ARBA00022801"/>
    </source>
</evidence>
<dbReference type="PIRSF" id="PIRSF006337">
    <property type="entry name" value="Trehalose_TreZ"/>
    <property type="match status" value="1"/>
</dbReference>
<comment type="pathway">
    <text evidence="2 14">Glycan biosynthesis; trehalose biosynthesis.</text>
</comment>
<evidence type="ECO:0000256" key="9">
    <source>
        <dbReference type="ARBA" id="ARBA00023295"/>
    </source>
</evidence>
<dbReference type="EC" id="3.2.1.141" evidence="4 13"/>
<comment type="caution">
    <text evidence="19">The sequence shown here is derived from an EMBL/GenBank/DDBJ whole genome shotgun (WGS) entry which is preliminary data.</text>
</comment>
<evidence type="ECO:0000256" key="15">
    <source>
        <dbReference type="PIRSR" id="PIRSR006337-1"/>
    </source>
</evidence>
<evidence type="ECO:0000256" key="16">
    <source>
        <dbReference type="PIRSR" id="PIRSR006337-2"/>
    </source>
</evidence>
<dbReference type="NCBIfam" id="TIGR02402">
    <property type="entry name" value="trehalose_TreZ"/>
    <property type="match status" value="1"/>
</dbReference>
<dbReference type="InterPro" id="IPR012768">
    <property type="entry name" value="Trehalose_TreZ"/>
</dbReference>
<keyword evidence="7 14" id="KW-0378">Hydrolase</keyword>
<evidence type="ECO:0000256" key="14">
    <source>
        <dbReference type="PIRNR" id="PIRNR006337"/>
    </source>
</evidence>
<dbReference type="PANTHER" id="PTHR43651">
    <property type="entry name" value="1,4-ALPHA-GLUCAN-BRANCHING ENZYME"/>
    <property type="match status" value="1"/>
</dbReference>
<evidence type="ECO:0000313" key="19">
    <source>
        <dbReference type="EMBL" id="RRR75995.1"/>
    </source>
</evidence>
<feature type="binding site" evidence="16">
    <location>
        <begin position="396"/>
        <end position="401"/>
    </location>
    <ligand>
        <name>substrate</name>
    </ligand>
</feature>
<sequence length="606" mass="66343">MNWKLPIGARPDDHGTHFRVWAPRAEQVEVVLPANGASQRLTAEAGGYFGGFIAGVGVGAHYAYRVNGGGDARPDPASRSQPEGVHGPSAVVDPAAFAWSDAAWRGLPLEDLVIYELHVGTATPAGTFDALIERLDQIRDLGVTALELMPVADFPGERNWGYDGVNLYAPARAYGGAEGLRRLVDAAHAKGLAVLLDVVYNHFGPDGNYLREFSRDYFTDRHTTPWGDAINVDGPEARPVRDFFINNALHWLHEYHIDGLRLDAVHAILDDSPTHVIAELATAVQAQLPAGRHFLLIAEHEANDPTLVRRSDAQPQAGWGLDGVWADDFHHQVRVALTGEHEGYYADYSGSAQDLAKTMQQNWFFAGQQSAHLGRARGARAGDLNPAHFVYCIQNHDQVGNRALGERLHHTVTLEAYRAASTLLLLAPQTPLLWMGQEWAASTPFLFFTDHNPELGKLVTEGRRKEFASFTAFSGATVPDPQDGETFLRSKLQWEEREHGVHAGILTLYRELLALRRGHPALHERTSFSVKPVGDRAITLHYQSEDGAELCLALSLGGVAEVQLEGAGWHLRLDSEAATYGGHGVSNVEGQNIRFAGARALVFERA</sequence>
<evidence type="ECO:0000256" key="12">
    <source>
        <dbReference type="ARBA" id="ARBA00034013"/>
    </source>
</evidence>
<keyword evidence="8" id="KW-0119">Carbohydrate metabolism</keyword>